<dbReference type="PANTHER" id="PTHR11693">
    <property type="entry name" value="ATP SYNTHASE GAMMA CHAIN"/>
    <property type="match status" value="1"/>
</dbReference>
<dbReference type="Proteomes" id="UP000440713">
    <property type="component" value="Unassembled WGS sequence"/>
</dbReference>
<comment type="subcellular location">
    <subcellularLocation>
        <location evidence="10">Cell membrane</location>
        <topology evidence="10">Peripheral membrane protein</topology>
    </subcellularLocation>
    <subcellularLocation>
        <location evidence="2">Membrane</location>
        <topology evidence="2">Peripheral membrane protein</topology>
    </subcellularLocation>
</comment>
<dbReference type="RefSeq" id="WP_154537724.1">
    <property type="nucleotide sequence ID" value="NZ_VUNE01000002.1"/>
</dbReference>
<evidence type="ECO:0000256" key="10">
    <source>
        <dbReference type="HAMAP-Rule" id="MF_00815"/>
    </source>
</evidence>
<evidence type="ECO:0000256" key="5">
    <source>
        <dbReference type="ARBA" id="ARBA00022781"/>
    </source>
</evidence>
<proteinExistence type="inferred from homology"/>
<name>A0A6N7X2K7_9FIRM</name>
<dbReference type="GO" id="GO:0046933">
    <property type="term" value="F:proton-transporting ATP synthase activity, rotational mechanism"/>
    <property type="evidence" value="ECO:0007669"/>
    <property type="project" value="UniProtKB-UniRule"/>
</dbReference>
<comment type="similarity">
    <text evidence="3 10">Belongs to the ATPase gamma chain family.</text>
</comment>
<dbReference type="Pfam" id="PF00231">
    <property type="entry name" value="ATP-synt"/>
    <property type="match status" value="1"/>
</dbReference>
<evidence type="ECO:0000256" key="4">
    <source>
        <dbReference type="ARBA" id="ARBA00022448"/>
    </source>
</evidence>
<evidence type="ECO:0000256" key="9">
    <source>
        <dbReference type="ARBA" id="ARBA00023310"/>
    </source>
</evidence>
<keyword evidence="12" id="KW-1185">Reference proteome</keyword>
<dbReference type="GO" id="GO:0005886">
    <property type="term" value="C:plasma membrane"/>
    <property type="evidence" value="ECO:0007669"/>
    <property type="project" value="UniProtKB-SubCell"/>
</dbReference>
<dbReference type="Gene3D" id="1.10.287.80">
    <property type="entry name" value="ATP synthase, gamma subunit, helix hairpin domain"/>
    <property type="match status" value="2"/>
</dbReference>
<accession>A0A6N7X2K7</accession>
<keyword evidence="4 10" id="KW-0813">Transport</keyword>
<dbReference type="PANTHER" id="PTHR11693:SF22">
    <property type="entry name" value="ATP SYNTHASE SUBUNIT GAMMA, MITOCHONDRIAL"/>
    <property type="match status" value="1"/>
</dbReference>
<dbReference type="AlphaFoldDB" id="A0A6N7X2K7"/>
<dbReference type="CDD" id="cd12151">
    <property type="entry name" value="F1-ATPase_gamma"/>
    <property type="match status" value="1"/>
</dbReference>
<dbReference type="GO" id="GO:0045259">
    <property type="term" value="C:proton-transporting ATP synthase complex"/>
    <property type="evidence" value="ECO:0007669"/>
    <property type="project" value="UniProtKB-KW"/>
</dbReference>
<comment type="caution">
    <text evidence="11">The sequence shown here is derived from an EMBL/GenBank/DDBJ whole genome shotgun (WGS) entry which is preliminary data.</text>
</comment>
<dbReference type="Gene3D" id="3.40.1380.10">
    <property type="match status" value="2"/>
</dbReference>
<dbReference type="HAMAP" id="MF_00815">
    <property type="entry name" value="ATP_synth_gamma_bact"/>
    <property type="match status" value="1"/>
</dbReference>
<evidence type="ECO:0000256" key="1">
    <source>
        <dbReference type="ARBA" id="ARBA00003456"/>
    </source>
</evidence>
<dbReference type="EMBL" id="VUNE01000002">
    <property type="protein sequence ID" value="MST62331.1"/>
    <property type="molecule type" value="Genomic_DNA"/>
</dbReference>
<evidence type="ECO:0000256" key="2">
    <source>
        <dbReference type="ARBA" id="ARBA00004170"/>
    </source>
</evidence>
<keyword evidence="5 10" id="KW-0375">Hydrogen ion transport</keyword>
<organism evidence="11 12">
    <name type="scientific">Peptostreptococcus porci</name>
    <dbReference type="NCBI Taxonomy" id="2652282"/>
    <lineage>
        <taxon>Bacteria</taxon>
        <taxon>Bacillati</taxon>
        <taxon>Bacillota</taxon>
        <taxon>Clostridia</taxon>
        <taxon>Peptostreptococcales</taxon>
        <taxon>Peptostreptococcaceae</taxon>
        <taxon>Peptostreptococcus</taxon>
    </lineage>
</organism>
<keyword evidence="8 10" id="KW-0139">CF(1)</keyword>
<gene>
    <name evidence="10 11" type="primary">atpG</name>
    <name evidence="11" type="ORF">FYJ71_04985</name>
</gene>
<dbReference type="NCBIfam" id="TIGR01146">
    <property type="entry name" value="ATPsyn_F1gamma"/>
    <property type="match status" value="1"/>
</dbReference>
<protein>
    <recommendedName>
        <fullName evidence="10">ATP synthase gamma chain</fullName>
    </recommendedName>
    <alternativeName>
        <fullName evidence="10">ATP synthase F1 sector gamma subunit</fullName>
    </alternativeName>
    <alternativeName>
        <fullName evidence="10">F-ATPase gamma subunit</fullName>
    </alternativeName>
</protein>
<comment type="subunit">
    <text evidence="10">F-type ATPases have 2 components, CF(1) - the catalytic core - and CF(0) - the membrane proton channel. CF(1) has five subunits: alpha(3), beta(3), gamma(1), delta(1), epsilon(1). CF(0) has three main subunits: a, b and c.</text>
</comment>
<keyword evidence="9 10" id="KW-0066">ATP synthesis</keyword>
<comment type="function">
    <text evidence="1 10">Produces ATP from ADP in the presence of a proton gradient across the membrane. The gamma chain is believed to be important in regulating ATPase activity and the flow of protons through the CF(0) complex.</text>
</comment>
<dbReference type="GO" id="GO:0005524">
    <property type="term" value="F:ATP binding"/>
    <property type="evidence" value="ECO:0007669"/>
    <property type="project" value="UniProtKB-UniRule"/>
</dbReference>
<keyword evidence="6 10" id="KW-0406">Ion transport</keyword>
<evidence type="ECO:0000313" key="12">
    <source>
        <dbReference type="Proteomes" id="UP000440713"/>
    </source>
</evidence>
<dbReference type="SUPFAM" id="SSF52943">
    <property type="entry name" value="ATP synthase (F1-ATPase), gamma subunit"/>
    <property type="match status" value="1"/>
</dbReference>
<evidence type="ECO:0000313" key="11">
    <source>
        <dbReference type="EMBL" id="MST62331.1"/>
    </source>
</evidence>
<evidence type="ECO:0000256" key="8">
    <source>
        <dbReference type="ARBA" id="ARBA00023196"/>
    </source>
</evidence>
<dbReference type="PRINTS" id="PR00126">
    <property type="entry name" value="ATPASEGAMMA"/>
</dbReference>
<evidence type="ECO:0000256" key="7">
    <source>
        <dbReference type="ARBA" id="ARBA00023136"/>
    </source>
</evidence>
<reference evidence="11 12" key="1">
    <citation type="submission" date="2019-08" db="EMBL/GenBank/DDBJ databases">
        <title>In-depth cultivation of the pig gut microbiome towards novel bacterial diversity and tailored functional studies.</title>
        <authorList>
            <person name="Wylensek D."/>
            <person name="Hitch T.C.A."/>
            <person name="Clavel T."/>
        </authorList>
    </citation>
    <scope>NUCLEOTIDE SEQUENCE [LARGE SCALE GENOMIC DNA]</scope>
    <source>
        <strain evidence="11 12">WCA-SAB-591-4A-A</strain>
    </source>
</reference>
<sequence length="333" mass="37707">MAGASMKSIKNRIASVNNTKQITNAMYLVASSKLRKAKQAADESSEYFNTMYETIVEISVNTKGVNSEFLKERELKNRCHIIVAGDRGLAGGYNINVFKEAEKYLGVTKDYVITVGKKSYDRYSKMDGVEVIDSIESAEDYSYSDIQRITNKVMEMFLNEEIDEVLFTYTKFNSALSQEAKVIKVLPLVFDTPLEYGGERYKEIQEELDPDIYISEEIIKEREERRRKEDEEAMLLVNKIKAKSVDSRSKVKYLPSPQKVLEFLIPTYISGILNGGIVESYASEQGARRTAMESATDNANEMIQNLELSYNRARQSAVTQEITEISGGVEALK</sequence>
<dbReference type="InterPro" id="IPR035968">
    <property type="entry name" value="ATP_synth_F1_ATPase_gsu"/>
</dbReference>
<dbReference type="GO" id="GO:0042777">
    <property type="term" value="P:proton motive force-driven plasma membrane ATP synthesis"/>
    <property type="evidence" value="ECO:0007669"/>
    <property type="project" value="UniProtKB-UniRule"/>
</dbReference>
<evidence type="ECO:0000256" key="3">
    <source>
        <dbReference type="ARBA" id="ARBA00007681"/>
    </source>
</evidence>
<evidence type="ECO:0000256" key="6">
    <source>
        <dbReference type="ARBA" id="ARBA00023065"/>
    </source>
</evidence>
<keyword evidence="10" id="KW-1003">Cell membrane</keyword>
<keyword evidence="7 10" id="KW-0472">Membrane</keyword>
<dbReference type="InterPro" id="IPR000131">
    <property type="entry name" value="ATP_synth_F1_gsu"/>
</dbReference>